<dbReference type="Pfam" id="PF18565">
    <property type="entry name" value="Glyco_hydro2_C5"/>
    <property type="match status" value="1"/>
</dbReference>
<dbReference type="InterPro" id="IPR006103">
    <property type="entry name" value="Glyco_hydro_2_cat"/>
</dbReference>
<dbReference type="SUPFAM" id="SSF49303">
    <property type="entry name" value="beta-Galactosidase/glucuronidase domain"/>
    <property type="match status" value="1"/>
</dbReference>
<dbReference type="InterPro" id="IPR017853">
    <property type="entry name" value="GH"/>
</dbReference>
<dbReference type="Gene3D" id="3.20.20.80">
    <property type="entry name" value="Glycosidases"/>
    <property type="match status" value="1"/>
</dbReference>
<evidence type="ECO:0000256" key="3">
    <source>
        <dbReference type="ARBA" id="ARBA00023295"/>
    </source>
</evidence>
<dbReference type="GO" id="GO:0004553">
    <property type="term" value="F:hydrolase activity, hydrolyzing O-glycosyl compounds"/>
    <property type="evidence" value="ECO:0007669"/>
    <property type="project" value="InterPro"/>
</dbReference>
<dbReference type="OrthoDB" id="9758603at2"/>
<keyword evidence="2" id="KW-0378">Hydrolase</keyword>
<dbReference type="InterPro" id="IPR048230">
    <property type="entry name" value="GalA-like"/>
</dbReference>
<dbReference type="Pfam" id="PF16355">
    <property type="entry name" value="DUF4982"/>
    <property type="match status" value="1"/>
</dbReference>
<evidence type="ECO:0000259" key="4">
    <source>
        <dbReference type="Pfam" id="PF00703"/>
    </source>
</evidence>
<keyword evidence="3" id="KW-0326">Glycosidase</keyword>
<organism evidence="8 9">
    <name type="scientific">Novosphingobium umbonatum</name>
    <dbReference type="NCBI Taxonomy" id="1908524"/>
    <lineage>
        <taxon>Bacteria</taxon>
        <taxon>Pseudomonadati</taxon>
        <taxon>Pseudomonadota</taxon>
        <taxon>Alphaproteobacteria</taxon>
        <taxon>Sphingomonadales</taxon>
        <taxon>Sphingomonadaceae</taxon>
        <taxon>Novosphingobium</taxon>
    </lineage>
</organism>
<comment type="similarity">
    <text evidence="1">Belongs to the glycosyl hydrolase 2 family.</text>
</comment>
<dbReference type="AlphaFoldDB" id="A0A3S2VWX8"/>
<evidence type="ECO:0000256" key="1">
    <source>
        <dbReference type="ARBA" id="ARBA00007401"/>
    </source>
</evidence>
<dbReference type="InterPro" id="IPR013783">
    <property type="entry name" value="Ig-like_fold"/>
</dbReference>
<keyword evidence="9" id="KW-1185">Reference proteome</keyword>
<dbReference type="Pfam" id="PF00703">
    <property type="entry name" value="Glyco_hydro_2"/>
    <property type="match status" value="1"/>
</dbReference>
<dbReference type="Gene3D" id="2.60.120.260">
    <property type="entry name" value="Galactose-binding domain-like"/>
    <property type="match status" value="1"/>
</dbReference>
<dbReference type="Proteomes" id="UP000282837">
    <property type="component" value="Unassembled WGS sequence"/>
</dbReference>
<dbReference type="SUPFAM" id="SSF49785">
    <property type="entry name" value="Galactose-binding domain-like"/>
    <property type="match status" value="1"/>
</dbReference>
<dbReference type="EMBL" id="SACO01000001">
    <property type="protein sequence ID" value="RVU07966.1"/>
    <property type="molecule type" value="Genomic_DNA"/>
</dbReference>
<dbReference type="Pfam" id="PF02836">
    <property type="entry name" value="Glyco_hydro_2_C"/>
    <property type="match status" value="1"/>
</dbReference>
<dbReference type="InterPro" id="IPR036156">
    <property type="entry name" value="Beta-gal/glucu_dom_sf"/>
</dbReference>
<evidence type="ECO:0000259" key="7">
    <source>
        <dbReference type="Pfam" id="PF18565"/>
    </source>
</evidence>
<evidence type="ECO:0000313" key="8">
    <source>
        <dbReference type="EMBL" id="RVU07966.1"/>
    </source>
</evidence>
<feature type="domain" description="Glycoside hydrolase family 2 catalytic" evidence="5">
    <location>
        <begin position="333"/>
        <end position="525"/>
    </location>
</feature>
<evidence type="ECO:0000313" key="9">
    <source>
        <dbReference type="Proteomes" id="UP000282837"/>
    </source>
</evidence>
<evidence type="ECO:0000259" key="5">
    <source>
        <dbReference type="Pfam" id="PF02836"/>
    </source>
</evidence>
<dbReference type="Gene3D" id="2.60.40.10">
    <property type="entry name" value="Immunoglobulins"/>
    <property type="match status" value="3"/>
</dbReference>
<dbReference type="PANTHER" id="PTHR42732">
    <property type="entry name" value="BETA-GALACTOSIDASE"/>
    <property type="match status" value="1"/>
</dbReference>
<proteinExistence type="inferred from homology"/>
<reference evidence="8 9" key="1">
    <citation type="submission" date="2019-01" db="EMBL/GenBank/DDBJ databases">
        <authorList>
            <person name="Chen W.-M."/>
        </authorList>
    </citation>
    <scope>NUCLEOTIDE SEQUENCE [LARGE SCALE GENOMIC DNA]</scope>
    <source>
        <strain evidence="8 9">FSY-9</strain>
    </source>
</reference>
<dbReference type="SUPFAM" id="SSF51445">
    <property type="entry name" value="(Trans)glycosidases"/>
    <property type="match status" value="1"/>
</dbReference>
<feature type="domain" description="DUF4982" evidence="6">
    <location>
        <begin position="629"/>
        <end position="686"/>
    </location>
</feature>
<sequence>MAAQPTLAAETPAKAASPRRVWKLADGWRFHLGHAADPARDFGFGAWQRSFAKPGFELTEAAKPDFDDAAWEDVRVPHDWAAGLPYAPPASVPKDKEDFSAAHGFRAIGRDFPQNSVGWYRRKLPAFSAADKGRAIWLEFDGVFRASMVIINGYHAGGSESGYAPFRVDIADFLKYDGTPNQLTIRVDASLGEGWFYEGAGIYRHVHLVCAAPSHIAQWGTFVRAQLVGQGASIQIDTELAHLGEKATQLQLRYRILSPDGGVVAAGDGPAATMSPNATATQSHDFALPKAQLWSPKAPHLYRLETQVWADGVLVDQVETPFGIRSIRFDAKRGFLLNGEVVKLLGVCNHQDHAGVGSAIPDDLHRWRVATMQDMGANAWRSAHNPPSQALLDICDARGMMMLAETRANTTSPEALDQLDRMIRSSRNHPCIIAWSVGNEEGHQGTPRGRRLSARLAARAKALDPTRPTHQAMDQGWYEDGAARAVDVVGFNYRTDKIAAFQAKFPDVPVIGTETASTVATRGEYATDAARHTVRAYDTEHPWWASTAEEWWTIVANSPSIGGGFIWTGFDYRGEPTPYPAWPSVSSYFGAVDICGFAKDNFHYYRAWWRPDLPQVHLLPHWNWAGKEGQSIEVWAHGNTAQVELLLNGRSLGVKPMPRNGHLAWQVPYAAGTLLARGLDAKGRVVVEDRRITAGAPAGLRLSTSATRLAADGASVAVIAAQVLDRAGHDMPIAASTLRFTLSGPARLLGTGNGDPTDHTPDHSAERRAFNGLAQALVQSTGEAGPITLTVSGEGLRSAQITLFAHQL</sequence>
<dbReference type="NCBIfam" id="NF041462">
    <property type="entry name" value="GalA"/>
    <property type="match status" value="1"/>
</dbReference>
<name>A0A3S2VWX8_9SPHN</name>
<dbReference type="InterPro" id="IPR040605">
    <property type="entry name" value="Glyco_hydro2_dom5"/>
</dbReference>
<dbReference type="PANTHER" id="PTHR42732:SF1">
    <property type="entry name" value="BETA-MANNOSIDASE"/>
    <property type="match status" value="1"/>
</dbReference>
<dbReference type="InterPro" id="IPR051913">
    <property type="entry name" value="GH2_Domain-Containing"/>
</dbReference>
<evidence type="ECO:0000256" key="2">
    <source>
        <dbReference type="ARBA" id="ARBA00022801"/>
    </source>
</evidence>
<dbReference type="InterPro" id="IPR006102">
    <property type="entry name" value="Ig-like_GH2"/>
</dbReference>
<dbReference type="InterPro" id="IPR032311">
    <property type="entry name" value="DUF4982"/>
</dbReference>
<feature type="domain" description="Glycoside hydrolase family 2" evidence="7">
    <location>
        <begin position="700"/>
        <end position="802"/>
    </location>
</feature>
<dbReference type="InterPro" id="IPR008979">
    <property type="entry name" value="Galactose-bd-like_sf"/>
</dbReference>
<evidence type="ECO:0000259" key="6">
    <source>
        <dbReference type="Pfam" id="PF16355"/>
    </source>
</evidence>
<gene>
    <name evidence="8" type="ORF">EOE18_01360</name>
</gene>
<protein>
    <submittedName>
        <fullName evidence="8">DUF4982 domain-containing protein</fullName>
    </submittedName>
</protein>
<comment type="caution">
    <text evidence="8">The sequence shown here is derived from an EMBL/GenBank/DDBJ whole genome shotgun (WGS) entry which is preliminary data.</text>
</comment>
<accession>A0A3S2VWX8</accession>
<feature type="domain" description="Glycoside hydrolase family 2 immunoglobulin-like beta-sandwich" evidence="4">
    <location>
        <begin position="220"/>
        <end position="325"/>
    </location>
</feature>
<dbReference type="GO" id="GO:0005975">
    <property type="term" value="P:carbohydrate metabolic process"/>
    <property type="evidence" value="ECO:0007669"/>
    <property type="project" value="InterPro"/>
</dbReference>